<evidence type="ECO:0000313" key="3">
    <source>
        <dbReference type="Proteomes" id="UP000800200"/>
    </source>
</evidence>
<dbReference type="OrthoDB" id="2157530at2759"/>
<organism evidence="2 3">
    <name type="scientific">Zopfia rhizophila CBS 207.26</name>
    <dbReference type="NCBI Taxonomy" id="1314779"/>
    <lineage>
        <taxon>Eukaryota</taxon>
        <taxon>Fungi</taxon>
        <taxon>Dikarya</taxon>
        <taxon>Ascomycota</taxon>
        <taxon>Pezizomycotina</taxon>
        <taxon>Dothideomycetes</taxon>
        <taxon>Dothideomycetes incertae sedis</taxon>
        <taxon>Zopfiaceae</taxon>
        <taxon>Zopfia</taxon>
    </lineage>
</organism>
<dbReference type="Proteomes" id="UP000800200">
    <property type="component" value="Unassembled WGS sequence"/>
</dbReference>
<evidence type="ECO:0000259" key="1">
    <source>
        <dbReference type="Pfam" id="PF06985"/>
    </source>
</evidence>
<gene>
    <name evidence="2" type="ORF">K469DRAFT_709454</name>
</gene>
<reference evidence="2" key="1">
    <citation type="journal article" date="2020" name="Stud. Mycol.">
        <title>101 Dothideomycetes genomes: a test case for predicting lifestyles and emergence of pathogens.</title>
        <authorList>
            <person name="Haridas S."/>
            <person name="Albert R."/>
            <person name="Binder M."/>
            <person name="Bloem J."/>
            <person name="Labutti K."/>
            <person name="Salamov A."/>
            <person name="Andreopoulos B."/>
            <person name="Baker S."/>
            <person name="Barry K."/>
            <person name="Bills G."/>
            <person name="Bluhm B."/>
            <person name="Cannon C."/>
            <person name="Castanera R."/>
            <person name="Culley D."/>
            <person name="Daum C."/>
            <person name="Ezra D."/>
            <person name="Gonzalez J."/>
            <person name="Henrissat B."/>
            <person name="Kuo A."/>
            <person name="Liang C."/>
            <person name="Lipzen A."/>
            <person name="Lutzoni F."/>
            <person name="Magnuson J."/>
            <person name="Mondo S."/>
            <person name="Nolan M."/>
            <person name="Ohm R."/>
            <person name="Pangilinan J."/>
            <person name="Park H.-J."/>
            <person name="Ramirez L."/>
            <person name="Alfaro M."/>
            <person name="Sun H."/>
            <person name="Tritt A."/>
            <person name="Yoshinaga Y."/>
            <person name="Zwiers L.-H."/>
            <person name="Turgeon B."/>
            <person name="Goodwin S."/>
            <person name="Spatafora J."/>
            <person name="Crous P."/>
            <person name="Grigoriev I."/>
        </authorList>
    </citation>
    <scope>NUCLEOTIDE SEQUENCE</scope>
    <source>
        <strain evidence="2">CBS 207.26</strain>
    </source>
</reference>
<dbReference type="PANTHER" id="PTHR24148">
    <property type="entry name" value="ANKYRIN REPEAT DOMAIN-CONTAINING PROTEIN 39 HOMOLOG-RELATED"/>
    <property type="match status" value="1"/>
</dbReference>
<name>A0A6A6ES26_9PEZI</name>
<dbReference type="InterPro" id="IPR052895">
    <property type="entry name" value="HetReg/Transcr_Mod"/>
</dbReference>
<dbReference type="AlphaFoldDB" id="A0A6A6ES26"/>
<protein>
    <recommendedName>
        <fullName evidence="1">Heterokaryon incompatibility domain-containing protein</fullName>
    </recommendedName>
</protein>
<dbReference type="InterPro" id="IPR010730">
    <property type="entry name" value="HET"/>
</dbReference>
<sequence length="125" mass="14173">MSQNHYSSLLSGPDSIRLLRLMPHEDDTAPIECQLLNHSLKESSKGTHLYEALSYVWGDSDNPRSISVDKHGLSVTANLHAALSRLRDHSLERILWVDAVCIYLDRSRIKHCRKLRLGTSVLWGV</sequence>
<feature type="domain" description="Heterokaryon incompatibility" evidence="1">
    <location>
        <begin position="50"/>
        <end position="107"/>
    </location>
</feature>
<evidence type="ECO:0000313" key="2">
    <source>
        <dbReference type="EMBL" id="KAF2193975.1"/>
    </source>
</evidence>
<dbReference type="EMBL" id="ML994612">
    <property type="protein sequence ID" value="KAF2193975.1"/>
    <property type="molecule type" value="Genomic_DNA"/>
</dbReference>
<keyword evidence="3" id="KW-1185">Reference proteome</keyword>
<dbReference type="PANTHER" id="PTHR24148:SF78">
    <property type="entry name" value="HETEROKARYON INCOMPATIBILITY DOMAIN-CONTAINING PROTEIN"/>
    <property type="match status" value="1"/>
</dbReference>
<accession>A0A6A6ES26</accession>
<dbReference type="Pfam" id="PF06985">
    <property type="entry name" value="HET"/>
    <property type="match status" value="1"/>
</dbReference>
<proteinExistence type="predicted"/>